<dbReference type="Proteomes" id="UP000438429">
    <property type="component" value="Unassembled WGS sequence"/>
</dbReference>
<name>A0A6A4T865_SCOMX</name>
<evidence type="ECO:0000313" key="2">
    <source>
        <dbReference type="Proteomes" id="UP000438429"/>
    </source>
</evidence>
<gene>
    <name evidence="1" type="ORF">F2P81_008405</name>
</gene>
<organism evidence="1 2">
    <name type="scientific">Scophthalmus maximus</name>
    <name type="common">Turbot</name>
    <name type="synonym">Psetta maxima</name>
    <dbReference type="NCBI Taxonomy" id="52904"/>
    <lineage>
        <taxon>Eukaryota</taxon>
        <taxon>Metazoa</taxon>
        <taxon>Chordata</taxon>
        <taxon>Craniata</taxon>
        <taxon>Vertebrata</taxon>
        <taxon>Euteleostomi</taxon>
        <taxon>Actinopterygii</taxon>
        <taxon>Neopterygii</taxon>
        <taxon>Teleostei</taxon>
        <taxon>Neoteleostei</taxon>
        <taxon>Acanthomorphata</taxon>
        <taxon>Carangaria</taxon>
        <taxon>Pleuronectiformes</taxon>
        <taxon>Pleuronectoidei</taxon>
        <taxon>Scophthalmidae</taxon>
        <taxon>Scophthalmus</taxon>
    </lineage>
</organism>
<dbReference type="EMBL" id="VEVO01000007">
    <property type="protein sequence ID" value="KAF0040170.1"/>
    <property type="molecule type" value="Genomic_DNA"/>
</dbReference>
<dbReference type="AlphaFoldDB" id="A0A6A4T865"/>
<reference evidence="1 2" key="1">
    <citation type="submission" date="2019-06" db="EMBL/GenBank/DDBJ databases">
        <title>Draft genomes of female and male turbot (Scophthalmus maximus).</title>
        <authorList>
            <person name="Xu H."/>
            <person name="Xu X.-W."/>
            <person name="Shao C."/>
            <person name="Chen S."/>
        </authorList>
    </citation>
    <scope>NUCLEOTIDE SEQUENCE [LARGE SCALE GENOMIC DNA]</scope>
    <source>
        <strain evidence="1">Ysfricsl-2016a</strain>
        <tissue evidence="1">Blood</tissue>
    </source>
</reference>
<protein>
    <submittedName>
        <fullName evidence="1">Uncharacterized protein</fullName>
    </submittedName>
</protein>
<sequence>MITEKLLEAESVCLRTRIFACNTTSHIPSPKTTMTHAAAELNLLRGGTIFSHGPDLFFFEARGEKRAHVALCEQRRCDLRAWRHNASPHIGTDVETAAQSIGRHVTVGEREN</sequence>
<proteinExistence type="predicted"/>
<evidence type="ECO:0000313" key="1">
    <source>
        <dbReference type="EMBL" id="KAF0040170.1"/>
    </source>
</evidence>
<accession>A0A6A4T865</accession>
<comment type="caution">
    <text evidence="1">The sequence shown here is derived from an EMBL/GenBank/DDBJ whole genome shotgun (WGS) entry which is preliminary data.</text>
</comment>